<protein>
    <submittedName>
        <fullName evidence="6">TubA</fullName>
    </submittedName>
</protein>
<feature type="non-terminal residue" evidence="6">
    <location>
        <position position="1"/>
    </location>
</feature>
<feature type="compositionally biased region" description="Acidic residues" evidence="5">
    <location>
        <begin position="93"/>
        <end position="108"/>
    </location>
</feature>
<dbReference type="Gene3D" id="1.10.287.600">
    <property type="entry name" value="Helix hairpin bin"/>
    <property type="match status" value="1"/>
</dbReference>
<evidence type="ECO:0000256" key="1">
    <source>
        <dbReference type="ARBA" id="ARBA00009636"/>
    </source>
</evidence>
<dbReference type="GO" id="GO:0005874">
    <property type="term" value="C:microtubule"/>
    <property type="evidence" value="ECO:0007669"/>
    <property type="project" value="UniProtKB-KW"/>
</dbReference>
<evidence type="ECO:0000313" key="7">
    <source>
        <dbReference type="Proteomes" id="UP000023152"/>
    </source>
</evidence>
<keyword evidence="2" id="KW-0493">Microtubule</keyword>
<evidence type="ECO:0000256" key="3">
    <source>
        <dbReference type="ARBA" id="ARBA00022741"/>
    </source>
</evidence>
<accession>X6LG95</accession>
<gene>
    <name evidence="6" type="ORF">RFI_36437</name>
</gene>
<dbReference type="InterPro" id="IPR008280">
    <property type="entry name" value="Tub_FtsZ_C"/>
</dbReference>
<comment type="similarity">
    <text evidence="1">Belongs to the tubulin family.</text>
</comment>
<evidence type="ECO:0000256" key="4">
    <source>
        <dbReference type="ARBA" id="ARBA00023134"/>
    </source>
</evidence>
<feature type="region of interest" description="Disordered" evidence="5">
    <location>
        <begin position="91"/>
        <end position="118"/>
    </location>
</feature>
<organism evidence="6 7">
    <name type="scientific">Reticulomyxa filosa</name>
    <dbReference type="NCBI Taxonomy" id="46433"/>
    <lineage>
        <taxon>Eukaryota</taxon>
        <taxon>Sar</taxon>
        <taxon>Rhizaria</taxon>
        <taxon>Retaria</taxon>
        <taxon>Foraminifera</taxon>
        <taxon>Monothalamids</taxon>
        <taxon>Reticulomyxidae</taxon>
        <taxon>Reticulomyxa</taxon>
    </lineage>
</organism>
<evidence type="ECO:0000313" key="6">
    <source>
        <dbReference type="EMBL" id="ETO01003.1"/>
    </source>
</evidence>
<dbReference type="SUPFAM" id="SSF55307">
    <property type="entry name" value="Tubulin C-terminal domain-like"/>
    <property type="match status" value="1"/>
</dbReference>
<sequence length="118" mass="12865">KEANATVQWLKSNNNITTGFKIGLNEVLVVTLESDDIGAFNKNAVMIANNTGISRVFSKLLPKREGMEEGEFAEAREDLGLEKDYLNVLSEQPTDDVGGDNAGDDAGDNDNYNFFGCE</sequence>
<feature type="compositionally biased region" description="Low complexity" evidence="5">
    <location>
        <begin position="109"/>
        <end position="118"/>
    </location>
</feature>
<dbReference type="AlphaFoldDB" id="X6LG95"/>
<reference evidence="6 7" key="1">
    <citation type="journal article" date="2013" name="Curr. Biol.">
        <title>The Genome of the Foraminiferan Reticulomyxa filosa.</title>
        <authorList>
            <person name="Glockner G."/>
            <person name="Hulsmann N."/>
            <person name="Schleicher M."/>
            <person name="Noegel A.A."/>
            <person name="Eichinger L."/>
            <person name="Gallinger C."/>
            <person name="Pawlowski J."/>
            <person name="Sierra R."/>
            <person name="Euteneuer U."/>
            <person name="Pillet L."/>
            <person name="Moustafa A."/>
            <person name="Platzer M."/>
            <person name="Groth M."/>
            <person name="Szafranski K."/>
            <person name="Schliwa M."/>
        </authorList>
    </citation>
    <scope>NUCLEOTIDE SEQUENCE [LARGE SCALE GENOMIC DNA]</scope>
</reference>
<dbReference type="GO" id="GO:0005525">
    <property type="term" value="F:GTP binding"/>
    <property type="evidence" value="ECO:0007669"/>
    <property type="project" value="UniProtKB-KW"/>
</dbReference>
<evidence type="ECO:0000256" key="5">
    <source>
        <dbReference type="SAM" id="MobiDB-lite"/>
    </source>
</evidence>
<keyword evidence="4" id="KW-0342">GTP-binding</keyword>
<name>X6LG95_RETFI</name>
<keyword evidence="7" id="KW-1185">Reference proteome</keyword>
<dbReference type="InterPro" id="IPR023123">
    <property type="entry name" value="Tubulin_C"/>
</dbReference>
<dbReference type="Proteomes" id="UP000023152">
    <property type="component" value="Unassembled WGS sequence"/>
</dbReference>
<keyword evidence="3" id="KW-0547">Nucleotide-binding</keyword>
<dbReference type="EMBL" id="ASPP01039480">
    <property type="protein sequence ID" value="ETO01003.1"/>
    <property type="molecule type" value="Genomic_DNA"/>
</dbReference>
<proteinExistence type="inferred from homology"/>
<comment type="caution">
    <text evidence="6">The sequence shown here is derived from an EMBL/GenBank/DDBJ whole genome shotgun (WGS) entry which is preliminary data.</text>
</comment>
<evidence type="ECO:0000256" key="2">
    <source>
        <dbReference type="ARBA" id="ARBA00022701"/>
    </source>
</evidence>